<evidence type="ECO:0000256" key="9">
    <source>
        <dbReference type="SAM" id="MobiDB-lite"/>
    </source>
</evidence>
<evidence type="ECO:0000256" key="6">
    <source>
        <dbReference type="ARBA" id="ARBA00025211"/>
    </source>
</evidence>
<dbReference type="OrthoDB" id="9805770at2"/>
<dbReference type="InterPro" id="IPR006257">
    <property type="entry name" value="LAT1"/>
</dbReference>
<accession>A0A1I2YHW3</accession>
<comment type="similarity">
    <text evidence="1 8">Belongs to the 2-oxoacid dehydrogenase family.</text>
</comment>
<dbReference type="NCBIfam" id="TIGR01349">
    <property type="entry name" value="PDHac_trf_mito"/>
    <property type="match status" value="1"/>
</dbReference>
<keyword evidence="3 8" id="KW-0808">Transferase</keyword>
<dbReference type="InterPro" id="IPR023213">
    <property type="entry name" value="CAT-like_dom_sf"/>
</dbReference>
<organism evidence="12 13">
    <name type="scientific">Paracoccus aminovorans</name>
    <dbReference type="NCBI Taxonomy" id="34004"/>
    <lineage>
        <taxon>Bacteria</taxon>
        <taxon>Pseudomonadati</taxon>
        <taxon>Pseudomonadota</taxon>
        <taxon>Alphaproteobacteria</taxon>
        <taxon>Rhodobacterales</taxon>
        <taxon>Paracoccaceae</taxon>
        <taxon>Paracoccus</taxon>
    </lineage>
</organism>
<evidence type="ECO:0000256" key="3">
    <source>
        <dbReference type="ARBA" id="ARBA00022679"/>
    </source>
</evidence>
<dbReference type="InterPro" id="IPR000089">
    <property type="entry name" value="Biotin_lipoyl"/>
</dbReference>
<dbReference type="InterPro" id="IPR036625">
    <property type="entry name" value="E3-bd_dom_sf"/>
</dbReference>
<keyword evidence="12" id="KW-0670">Pyruvate</keyword>
<keyword evidence="5 8" id="KW-0012">Acyltransferase</keyword>
<dbReference type="AlphaFoldDB" id="A0A1I2YHW3"/>
<comment type="function">
    <text evidence="6">The pyruvate dehydrogenase complex catalyzes the overall conversion of pyruvate to acetyl-CoA and CO(2). It contains multiple copies of three enzymatic components: pyruvate dehydrogenase (E1), dihydrolipoamide acetyltransferase (E2) and lipoamide dehydrogenase (E3).</text>
</comment>
<evidence type="ECO:0000313" key="12">
    <source>
        <dbReference type="EMBL" id="SFH25168.1"/>
    </source>
</evidence>
<dbReference type="Gene3D" id="4.10.320.10">
    <property type="entry name" value="E3-binding domain"/>
    <property type="match status" value="1"/>
</dbReference>
<name>A0A1I2YHW3_9RHOB</name>
<dbReference type="InterPro" id="IPR004167">
    <property type="entry name" value="PSBD"/>
</dbReference>
<dbReference type="CDD" id="cd06849">
    <property type="entry name" value="lipoyl_domain"/>
    <property type="match status" value="1"/>
</dbReference>
<dbReference type="Pfam" id="PF00364">
    <property type="entry name" value="Biotin_lipoyl"/>
    <property type="match status" value="1"/>
</dbReference>
<dbReference type="PROSITE" id="PS51826">
    <property type="entry name" value="PSBD"/>
    <property type="match status" value="1"/>
</dbReference>
<proteinExistence type="inferred from homology"/>
<comment type="catalytic activity">
    <reaction evidence="7 8">
        <text>N(6)-[(R)-dihydrolipoyl]-L-lysyl-[protein] + acetyl-CoA = N(6)-[(R)-S(8)-acetyldihydrolipoyl]-L-lysyl-[protein] + CoA</text>
        <dbReference type="Rhea" id="RHEA:17017"/>
        <dbReference type="Rhea" id="RHEA-COMP:10475"/>
        <dbReference type="Rhea" id="RHEA-COMP:10478"/>
        <dbReference type="ChEBI" id="CHEBI:57287"/>
        <dbReference type="ChEBI" id="CHEBI:57288"/>
        <dbReference type="ChEBI" id="CHEBI:83100"/>
        <dbReference type="ChEBI" id="CHEBI:83111"/>
        <dbReference type="EC" id="2.3.1.12"/>
    </reaction>
</comment>
<evidence type="ECO:0000256" key="7">
    <source>
        <dbReference type="ARBA" id="ARBA00048370"/>
    </source>
</evidence>
<dbReference type="Pfam" id="PF02817">
    <property type="entry name" value="E3_binding"/>
    <property type="match status" value="1"/>
</dbReference>
<feature type="region of interest" description="Disordered" evidence="9">
    <location>
        <begin position="172"/>
        <end position="191"/>
    </location>
</feature>
<dbReference type="FunFam" id="2.40.50.100:FF:000010">
    <property type="entry name" value="Acetyltransferase component of pyruvate dehydrogenase complex"/>
    <property type="match status" value="1"/>
</dbReference>
<dbReference type="SUPFAM" id="SSF51230">
    <property type="entry name" value="Single hybrid motif"/>
    <property type="match status" value="1"/>
</dbReference>
<dbReference type="GO" id="GO:0004742">
    <property type="term" value="F:dihydrolipoyllysine-residue acetyltransferase activity"/>
    <property type="evidence" value="ECO:0007669"/>
    <property type="project" value="UniProtKB-UniRule"/>
</dbReference>
<feature type="domain" description="Lipoyl-binding" evidence="10">
    <location>
        <begin position="2"/>
        <end position="78"/>
    </location>
</feature>
<dbReference type="InterPro" id="IPR001078">
    <property type="entry name" value="2-oxoacid_DH_actylTfrase"/>
</dbReference>
<dbReference type="Proteomes" id="UP000183635">
    <property type="component" value="Unassembled WGS sequence"/>
</dbReference>
<gene>
    <name evidence="12" type="ORF">SAMN04488021_10484</name>
</gene>
<sequence>MPTEILMPALSPTMEEGTLAKWLVKEGDTVKSGDILAEIETDKATMEFEAVDEGTVGKILIAEGTAGVKVNTPIAVLLEEGESASDIGSAPAPKAEAAAAAAPAKAEAAMAAPAPAVPAPAAPKAADGGRVFASPLARRIAAEKGIDLAAVTGSGPHGRIVKADVEAAKPGAARPATAEAPKAAAAPAAAAPAGPSTETVLKIYADRETTEVALDGMRRTIAARLTEAKQTIPHFYLRKSAKLDELMKFRAMLNKQLESRGVKLSVNDFIIKACALALQEVPDANAVWAGDRILKLKPSDVAVAVAIEGGLFTPVLKDAQQKTLSSLSTEMKDLANRAKTKKLAPHEYQGGSFAISNLGMFGIENFDAVINPPHGAILAVGAGIQTPVVENGEIVIRNVMSMTLSVDHRVIDGALGAQLLDAIVKHLENPMGMLA</sequence>
<evidence type="ECO:0000259" key="10">
    <source>
        <dbReference type="PROSITE" id="PS50968"/>
    </source>
</evidence>
<comment type="cofactor">
    <cofactor evidence="8">
        <name>(R)-lipoate</name>
        <dbReference type="ChEBI" id="CHEBI:83088"/>
    </cofactor>
    <text evidence="8">Binds 1 lipoyl cofactor covalently.</text>
</comment>
<dbReference type="EC" id="2.3.1.12" evidence="8"/>
<dbReference type="SUPFAM" id="SSF52777">
    <property type="entry name" value="CoA-dependent acyltransferases"/>
    <property type="match status" value="1"/>
</dbReference>
<dbReference type="PROSITE" id="PS50968">
    <property type="entry name" value="BIOTINYL_LIPOYL"/>
    <property type="match status" value="1"/>
</dbReference>
<evidence type="ECO:0000313" key="13">
    <source>
        <dbReference type="Proteomes" id="UP000183635"/>
    </source>
</evidence>
<comment type="subunit">
    <text evidence="2">Forms a 24-polypeptide structural core with octahedral symmetry.</text>
</comment>
<evidence type="ECO:0000256" key="1">
    <source>
        <dbReference type="ARBA" id="ARBA00007317"/>
    </source>
</evidence>
<dbReference type="SUPFAM" id="SSF47005">
    <property type="entry name" value="Peripheral subunit-binding domain of 2-oxo acid dehydrogenase complex"/>
    <property type="match status" value="1"/>
</dbReference>
<dbReference type="InterPro" id="IPR003016">
    <property type="entry name" value="2-oxoA_DH_lipoyl-BS"/>
</dbReference>
<dbReference type="PANTHER" id="PTHR23151:SF90">
    <property type="entry name" value="DIHYDROLIPOYLLYSINE-RESIDUE ACETYLTRANSFERASE COMPONENT OF PYRUVATE DEHYDROGENASE COMPLEX, MITOCHONDRIAL-RELATED"/>
    <property type="match status" value="1"/>
</dbReference>
<evidence type="ECO:0000256" key="2">
    <source>
        <dbReference type="ARBA" id="ARBA00011484"/>
    </source>
</evidence>
<dbReference type="Gene3D" id="3.30.559.10">
    <property type="entry name" value="Chloramphenicol acetyltransferase-like domain"/>
    <property type="match status" value="1"/>
</dbReference>
<protein>
    <recommendedName>
        <fullName evidence="8">Acetyltransferase component of pyruvate dehydrogenase complex</fullName>
        <ecNumber evidence="8">2.3.1.12</ecNumber>
    </recommendedName>
</protein>
<feature type="domain" description="Peripheral subunit-binding (PSBD)" evidence="11">
    <location>
        <begin position="132"/>
        <end position="169"/>
    </location>
</feature>
<evidence type="ECO:0000256" key="5">
    <source>
        <dbReference type="ARBA" id="ARBA00023315"/>
    </source>
</evidence>
<dbReference type="InterPro" id="IPR045257">
    <property type="entry name" value="E2/Pdx1"/>
</dbReference>
<evidence type="ECO:0000256" key="8">
    <source>
        <dbReference type="RuleBase" id="RU361137"/>
    </source>
</evidence>
<evidence type="ECO:0000256" key="4">
    <source>
        <dbReference type="ARBA" id="ARBA00022823"/>
    </source>
</evidence>
<dbReference type="GO" id="GO:0045254">
    <property type="term" value="C:pyruvate dehydrogenase complex"/>
    <property type="evidence" value="ECO:0007669"/>
    <property type="project" value="UniProtKB-UniRule"/>
</dbReference>
<dbReference type="RefSeq" id="WP_074966364.1">
    <property type="nucleotide sequence ID" value="NZ_CBCRYP010000013.1"/>
</dbReference>
<reference evidence="12 13" key="1">
    <citation type="submission" date="2016-10" db="EMBL/GenBank/DDBJ databases">
        <authorList>
            <person name="de Groot N.N."/>
        </authorList>
    </citation>
    <scope>NUCLEOTIDE SEQUENCE [LARGE SCALE GENOMIC DNA]</scope>
    <source>
        <strain evidence="12 13">DSM 8537</strain>
    </source>
</reference>
<dbReference type="STRING" id="34004.SAMN04488021_10484"/>
<dbReference type="EMBL" id="FOPU01000004">
    <property type="protein sequence ID" value="SFH25168.1"/>
    <property type="molecule type" value="Genomic_DNA"/>
</dbReference>
<dbReference type="Pfam" id="PF00198">
    <property type="entry name" value="2-oxoacid_dh"/>
    <property type="match status" value="1"/>
</dbReference>
<keyword evidence="4 8" id="KW-0450">Lipoyl</keyword>
<dbReference type="PROSITE" id="PS00189">
    <property type="entry name" value="LIPOYL"/>
    <property type="match status" value="1"/>
</dbReference>
<dbReference type="GO" id="GO:0006086">
    <property type="term" value="P:pyruvate decarboxylation to acetyl-CoA"/>
    <property type="evidence" value="ECO:0007669"/>
    <property type="project" value="InterPro"/>
</dbReference>
<keyword evidence="13" id="KW-1185">Reference proteome</keyword>
<dbReference type="PANTHER" id="PTHR23151">
    <property type="entry name" value="DIHYDROLIPOAMIDE ACETYL/SUCCINYL-TRANSFERASE-RELATED"/>
    <property type="match status" value="1"/>
</dbReference>
<dbReference type="Gene3D" id="2.40.50.100">
    <property type="match status" value="1"/>
</dbReference>
<evidence type="ECO:0000259" key="11">
    <source>
        <dbReference type="PROSITE" id="PS51826"/>
    </source>
</evidence>
<dbReference type="InterPro" id="IPR011053">
    <property type="entry name" value="Single_hybrid_motif"/>
</dbReference>